<feature type="compositionally biased region" description="Low complexity" evidence="1">
    <location>
        <begin position="50"/>
        <end position="66"/>
    </location>
</feature>
<reference evidence="2 3" key="1">
    <citation type="journal article" date="2020" name="ISME J.">
        <title>Uncovering the hidden diversity of litter-decomposition mechanisms in mushroom-forming fungi.</title>
        <authorList>
            <person name="Floudas D."/>
            <person name="Bentzer J."/>
            <person name="Ahren D."/>
            <person name="Johansson T."/>
            <person name="Persson P."/>
            <person name="Tunlid A."/>
        </authorList>
    </citation>
    <scope>NUCLEOTIDE SEQUENCE [LARGE SCALE GENOMIC DNA]</scope>
    <source>
        <strain evidence="2 3">CBS 406.79</strain>
    </source>
</reference>
<proteinExistence type="predicted"/>
<sequence>MPLNSLRNRDRYGAKRKRDDLDAWMTHMEWATTSIAEHKSQKHFGRNDAQLQPSSQLYPPSPQHSSEPPYGTESFPYPHLHRAVAYPPAPLSSPPHQPALHLTAPSMGLYPHAPFYPPPPSFFPPYAQTFHLTPPTMENSLYAPFWFTPQGPAQYQSFPRIPDAPRLVSCGGYSVGPASPAAPQEKMRCLILRGDRRFWISDKDCGPDPGEKWVVFRDNPREYIRKLRAIWDDSSQYWESDQCHFRIRGEPIPAKYWNVAVKPWSSRIRERWSMWKTLMQELRTFSSVEDFMDSFKQGEQQKNPGVAQMRDIVRDRDPRSKRNRRRVADSLRKV</sequence>
<evidence type="ECO:0000313" key="2">
    <source>
        <dbReference type="EMBL" id="KAF5366344.1"/>
    </source>
</evidence>
<keyword evidence="3" id="KW-1185">Reference proteome</keyword>
<organism evidence="2 3">
    <name type="scientific">Collybiopsis confluens</name>
    <dbReference type="NCBI Taxonomy" id="2823264"/>
    <lineage>
        <taxon>Eukaryota</taxon>
        <taxon>Fungi</taxon>
        <taxon>Dikarya</taxon>
        <taxon>Basidiomycota</taxon>
        <taxon>Agaricomycotina</taxon>
        <taxon>Agaricomycetes</taxon>
        <taxon>Agaricomycetidae</taxon>
        <taxon>Agaricales</taxon>
        <taxon>Marasmiineae</taxon>
        <taxon>Omphalotaceae</taxon>
        <taxon>Collybiopsis</taxon>
    </lineage>
</organism>
<feature type="region of interest" description="Disordered" evidence="1">
    <location>
        <begin position="50"/>
        <end position="74"/>
    </location>
</feature>
<gene>
    <name evidence="2" type="ORF">D9757_011475</name>
</gene>
<evidence type="ECO:0000256" key="1">
    <source>
        <dbReference type="SAM" id="MobiDB-lite"/>
    </source>
</evidence>
<feature type="compositionally biased region" description="Basic and acidic residues" evidence="1">
    <location>
        <begin position="311"/>
        <end position="334"/>
    </location>
</feature>
<accession>A0A8H5GKD5</accession>
<feature type="region of interest" description="Disordered" evidence="1">
    <location>
        <begin position="296"/>
        <end position="334"/>
    </location>
</feature>
<dbReference type="AlphaFoldDB" id="A0A8H5GKD5"/>
<comment type="caution">
    <text evidence="2">The sequence shown here is derived from an EMBL/GenBank/DDBJ whole genome shotgun (WGS) entry which is preliminary data.</text>
</comment>
<dbReference type="Proteomes" id="UP000518752">
    <property type="component" value="Unassembled WGS sequence"/>
</dbReference>
<evidence type="ECO:0000313" key="3">
    <source>
        <dbReference type="Proteomes" id="UP000518752"/>
    </source>
</evidence>
<name>A0A8H5GKD5_9AGAR</name>
<dbReference type="EMBL" id="JAACJN010000154">
    <property type="protein sequence ID" value="KAF5366344.1"/>
    <property type="molecule type" value="Genomic_DNA"/>
</dbReference>
<protein>
    <submittedName>
        <fullName evidence="2">Uncharacterized protein</fullName>
    </submittedName>
</protein>